<dbReference type="Proteomes" id="UP000484547">
    <property type="component" value="Unassembled WGS sequence"/>
</dbReference>
<accession>A0A7X2XGX0</accession>
<dbReference type="AlphaFoldDB" id="A0A7X2XGX0"/>
<protein>
    <submittedName>
        <fullName evidence="1">DUF2000 family protein</fullName>
    </submittedName>
</protein>
<keyword evidence="3" id="KW-1185">Reference proteome</keyword>
<sequence>MNLQNEKCVIVVDEELPLGIIANTAVILGITLGKTMPEAVGPDVIDQTEKSHLGIIKFPVPVLKSSAEKLKYIREQLYQDAFHDLLVVDFSDLAQSCKTYDDFIQKMTQVPESALKYFGLAICGSKKKVAKLTGSLPLLR</sequence>
<evidence type="ECO:0000313" key="3">
    <source>
        <dbReference type="Proteomes" id="UP000443070"/>
    </source>
</evidence>
<organism evidence="1 4">
    <name type="scientific">Phascolarctobacterium faecium</name>
    <dbReference type="NCBI Taxonomy" id="33025"/>
    <lineage>
        <taxon>Bacteria</taxon>
        <taxon>Bacillati</taxon>
        <taxon>Bacillota</taxon>
        <taxon>Negativicutes</taxon>
        <taxon>Acidaminococcales</taxon>
        <taxon>Acidaminococcaceae</taxon>
        <taxon>Phascolarctobacterium</taxon>
    </lineage>
</organism>
<comment type="caution">
    <text evidence="1">The sequence shown here is derived from an EMBL/GenBank/DDBJ whole genome shotgun (WGS) entry which is preliminary data.</text>
</comment>
<reference evidence="3 4" key="1">
    <citation type="journal article" date="2019" name="Nat. Med.">
        <title>A library of human gut bacterial isolates paired with longitudinal multiomics data enables mechanistic microbiome research.</title>
        <authorList>
            <person name="Poyet M."/>
            <person name="Groussin M."/>
            <person name="Gibbons S.M."/>
            <person name="Avila-Pacheco J."/>
            <person name="Jiang X."/>
            <person name="Kearney S.M."/>
            <person name="Perrotta A.R."/>
            <person name="Berdy B."/>
            <person name="Zhao S."/>
            <person name="Lieberman T.D."/>
            <person name="Swanson P.K."/>
            <person name="Smith M."/>
            <person name="Roesemann S."/>
            <person name="Alexander J.E."/>
            <person name="Rich S.A."/>
            <person name="Livny J."/>
            <person name="Vlamakis H."/>
            <person name="Clish C."/>
            <person name="Bullock K."/>
            <person name="Deik A."/>
            <person name="Scott J."/>
            <person name="Pierce K.A."/>
            <person name="Xavier R.J."/>
            <person name="Alm E.J."/>
        </authorList>
    </citation>
    <scope>NUCLEOTIDE SEQUENCE [LARGE SCALE GENOMIC DNA]</scope>
    <source>
        <strain evidence="1 4">BIOML-A13</strain>
        <strain evidence="2 3">BIOML-A3</strain>
    </source>
</reference>
<dbReference type="InterPro" id="IPR018988">
    <property type="entry name" value="DUF2000"/>
</dbReference>
<dbReference type="RefSeq" id="WP_155164141.1">
    <property type="nucleotide sequence ID" value="NZ_CALXOS010000003.1"/>
</dbReference>
<dbReference type="InterPro" id="IPR023476">
    <property type="entry name" value="Pep_tRNA_hydro_II_dom_sf"/>
</dbReference>
<evidence type="ECO:0000313" key="1">
    <source>
        <dbReference type="EMBL" id="MTT76347.1"/>
    </source>
</evidence>
<dbReference type="OrthoDB" id="1045582at2"/>
<dbReference type="PIRSF" id="PIRSF033736">
    <property type="entry name" value="UCP033763"/>
    <property type="match status" value="1"/>
</dbReference>
<evidence type="ECO:0000313" key="4">
    <source>
        <dbReference type="Proteomes" id="UP000484547"/>
    </source>
</evidence>
<dbReference type="InterPro" id="IPR017021">
    <property type="entry name" value="UCP033763"/>
</dbReference>
<dbReference type="Gene3D" id="3.40.1490.10">
    <property type="entry name" value="Bit1"/>
    <property type="match status" value="1"/>
</dbReference>
<dbReference type="EMBL" id="WNBM01000006">
    <property type="protein sequence ID" value="MTT76347.1"/>
    <property type="molecule type" value="Genomic_DNA"/>
</dbReference>
<proteinExistence type="predicted"/>
<dbReference type="Pfam" id="PF09391">
    <property type="entry name" value="DUF2000"/>
    <property type="match status" value="1"/>
</dbReference>
<gene>
    <name evidence="1" type="ORF">GMD11_08730</name>
    <name evidence="2" type="ORF">GMD18_08385</name>
</gene>
<dbReference type="EMBL" id="WNBW01000006">
    <property type="protein sequence ID" value="MTU04411.1"/>
    <property type="molecule type" value="Genomic_DNA"/>
</dbReference>
<dbReference type="SUPFAM" id="SSF102462">
    <property type="entry name" value="Peptidyl-tRNA hydrolase II"/>
    <property type="match status" value="1"/>
</dbReference>
<evidence type="ECO:0000313" key="2">
    <source>
        <dbReference type="EMBL" id="MTU04411.1"/>
    </source>
</evidence>
<name>A0A7X2XGX0_9FIRM</name>
<dbReference type="Proteomes" id="UP000443070">
    <property type="component" value="Unassembled WGS sequence"/>
</dbReference>